<evidence type="ECO:0000313" key="2">
    <source>
        <dbReference type="Proteomes" id="UP001432062"/>
    </source>
</evidence>
<dbReference type="Proteomes" id="UP001432062">
    <property type="component" value="Chromosome"/>
</dbReference>
<reference evidence="1" key="1">
    <citation type="submission" date="2022-10" db="EMBL/GenBank/DDBJ databases">
        <title>The complete genomes of actinobacterial strains from the NBC collection.</title>
        <authorList>
            <person name="Joergensen T.S."/>
            <person name="Alvarez Arevalo M."/>
            <person name="Sterndorff E.B."/>
            <person name="Faurdal D."/>
            <person name="Vuksanovic O."/>
            <person name="Mourched A.-S."/>
            <person name="Charusanti P."/>
            <person name="Shaw S."/>
            <person name="Blin K."/>
            <person name="Weber T."/>
        </authorList>
    </citation>
    <scope>NUCLEOTIDE SEQUENCE</scope>
    <source>
        <strain evidence="1">NBC_01482</strain>
    </source>
</reference>
<dbReference type="EMBL" id="CP109441">
    <property type="protein sequence ID" value="WUV50511.1"/>
    <property type="molecule type" value="Genomic_DNA"/>
</dbReference>
<dbReference type="RefSeq" id="WP_329415275.1">
    <property type="nucleotide sequence ID" value="NZ_CP109441.1"/>
</dbReference>
<evidence type="ECO:0000313" key="1">
    <source>
        <dbReference type="EMBL" id="WUV50511.1"/>
    </source>
</evidence>
<protein>
    <submittedName>
        <fullName evidence="1">Uncharacterized protein</fullName>
    </submittedName>
</protein>
<accession>A0ABZ1Z8Z1</accession>
<gene>
    <name evidence="1" type="ORF">OG563_21335</name>
</gene>
<organism evidence="1 2">
    <name type="scientific">Nocardia vinacea</name>
    <dbReference type="NCBI Taxonomy" id="96468"/>
    <lineage>
        <taxon>Bacteria</taxon>
        <taxon>Bacillati</taxon>
        <taxon>Actinomycetota</taxon>
        <taxon>Actinomycetes</taxon>
        <taxon>Mycobacteriales</taxon>
        <taxon>Nocardiaceae</taxon>
        <taxon>Nocardia</taxon>
    </lineage>
</organism>
<name>A0ABZ1Z8Z1_9NOCA</name>
<proteinExistence type="predicted"/>
<sequence length="61" mass="6534">MALVAAHKLDEAADVTLTAVTSGRLVPSNYWRVAEVVSGIEGRDAPDAATVREAFRDTYTV</sequence>
<keyword evidence="2" id="KW-1185">Reference proteome</keyword>